<dbReference type="Pfam" id="PF08447">
    <property type="entry name" value="PAS_3"/>
    <property type="match status" value="1"/>
</dbReference>
<dbReference type="SMART" id="SM00421">
    <property type="entry name" value="HTH_LUXR"/>
    <property type="match status" value="1"/>
</dbReference>
<keyword evidence="7" id="KW-1185">Reference proteome</keyword>
<accession>A0A6C0GE73</accession>
<evidence type="ECO:0000313" key="6">
    <source>
        <dbReference type="EMBL" id="QHT66275.1"/>
    </source>
</evidence>
<dbReference type="InterPro" id="IPR016032">
    <property type="entry name" value="Sig_transdc_resp-reg_C-effctor"/>
</dbReference>
<dbReference type="GO" id="GO:0006355">
    <property type="term" value="P:regulation of DNA-templated transcription"/>
    <property type="evidence" value="ECO:0007669"/>
    <property type="project" value="InterPro"/>
</dbReference>
<dbReference type="InterPro" id="IPR000792">
    <property type="entry name" value="Tscrpt_reg_LuxR_C"/>
</dbReference>
<sequence length="282" mass="31917">MHSFHSSSKVAMMHPHPMPVGKGWLETFSGYQHQKHNIILNNLFFDKKQASGLQIREQLQNNPMVDAFLSMFSSVAFLLDISSNTYVYLSSNIETMVGYTSTELQQIELTSNAALTHEEDSPYMLSLTTQLFKHLKKLPLQKLGDYTLNREFRLIRKDGSSIGMLEQSKVIETGKKGEVLSIFGQLTDVSNLRKKQGPAAYISSTFNEEIIDFSLKKSHSIFSNRELQVMELLSKGLSSKQIAGMLCISPYTVGKHRQKMLAKTQSKNSSELIHFAEHHQLV</sequence>
<dbReference type="CDD" id="cd06170">
    <property type="entry name" value="LuxR_C_like"/>
    <property type="match status" value="1"/>
</dbReference>
<dbReference type="SUPFAM" id="SSF46894">
    <property type="entry name" value="C-terminal effector domain of the bipartite response regulators"/>
    <property type="match status" value="1"/>
</dbReference>
<evidence type="ECO:0000256" key="3">
    <source>
        <dbReference type="ARBA" id="ARBA00023163"/>
    </source>
</evidence>
<name>A0A6C0GE73_9BACT</name>
<dbReference type="AlphaFoldDB" id="A0A6C0GE73"/>
<organism evidence="6 7">
    <name type="scientific">Rhodocytophaga rosea</name>
    <dbReference type="NCBI Taxonomy" id="2704465"/>
    <lineage>
        <taxon>Bacteria</taxon>
        <taxon>Pseudomonadati</taxon>
        <taxon>Bacteroidota</taxon>
        <taxon>Cytophagia</taxon>
        <taxon>Cytophagales</taxon>
        <taxon>Rhodocytophagaceae</taxon>
        <taxon>Rhodocytophaga</taxon>
    </lineage>
</organism>
<dbReference type="EMBL" id="CP048222">
    <property type="protein sequence ID" value="QHT66275.1"/>
    <property type="molecule type" value="Genomic_DNA"/>
</dbReference>
<dbReference type="GO" id="GO:0003677">
    <property type="term" value="F:DNA binding"/>
    <property type="evidence" value="ECO:0007669"/>
    <property type="project" value="UniProtKB-KW"/>
</dbReference>
<evidence type="ECO:0000259" key="5">
    <source>
        <dbReference type="PROSITE" id="PS50113"/>
    </source>
</evidence>
<dbReference type="RefSeq" id="WP_162442338.1">
    <property type="nucleotide sequence ID" value="NZ_CP048222.1"/>
</dbReference>
<dbReference type="InterPro" id="IPR035965">
    <property type="entry name" value="PAS-like_dom_sf"/>
</dbReference>
<dbReference type="KEGG" id="rhoz:GXP67_06185"/>
<feature type="domain" description="PAC" evidence="5">
    <location>
        <begin position="148"/>
        <end position="201"/>
    </location>
</feature>
<evidence type="ECO:0000259" key="4">
    <source>
        <dbReference type="PROSITE" id="PS50043"/>
    </source>
</evidence>
<dbReference type="CDD" id="cd00130">
    <property type="entry name" value="PAS"/>
    <property type="match status" value="1"/>
</dbReference>
<dbReference type="Gene3D" id="1.10.10.10">
    <property type="entry name" value="Winged helix-like DNA-binding domain superfamily/Winged helix DNA-binding domain"/>
    <property type="match status" value="1"/>
</dbReference>
<dbReference type="PANTHER" id="PTHR44688">
    <property type="entry name" value="DNA-BINDING TRANSCRIPTIONAL ACTIVATOR DEVR_DOSR"/>
    <property type="match status" value="1"/>
</dbReference>
<protein>
    <submittedName>
        <fullName evidence="6">PAS domain-containing protein</fullName>
    </submittedName>
</protein>
<dbReference type="Pfam" id="PF00196">
    <property type="entry name" value="GerE"/>
    <property type="match status" value="1"/>
</dbReference>
<dbReference type="PRINTS" id="PR00038">
    <property type="entry name" value="HTHLUXR"/>
</dbReference>
<evidence type="ECO:0000256" key="2">
    <source>
        <dbReference type="ARBA" id="ARBA00023125"/>
    </source>
</evidence>
<keyword evidence="3" id="KW-0804">Transcription</keyword>
<keyword evidence="1" id="KW-0805">Transcription regulation</keyword>
<evidence type="ECO:0000313" key="7">
    <source>
        <dbReference type="Proteomes" id="UP000480178"/>
    </source>
</evidence>
<proteinExistence type="predicted"/>
<dbReference type="Gene3D" id="3.30.450.20">
    <property type="entry name" value="PAS domain"/>
    <property type="match status" value="1"/>
</dbReference>
<dbReference type="PROSITE" id="PS50043">
    <property type="entry name" value="HTH_LUXR_2"/>
    <property type="match status" value="1"/>
</dbReference>
<dbReference type="InterPro" id="IPR000014">
    <property type="entry name" value="PAS"/>
</dbReference>
<dbReference type="InterPro" id="IPR000700">
    <property type="entry name" value="PAS-assoc_C"/>
</dbReference>
<dbReference type="PROSITE" id="PS50113">
    <property type="entry name" value="PAC"/>
    <property type="match status" value="1"/>
</dbReference>
<dbReference type="Proteomes" id="UP000480178">
    <property type="component" value="Chromosome"/>
</dbReference>
<dbReference type="PANTHER" id="PTHR44688:SF16">
    <property type="entry name" value="DNA-BINDING TRANSCRIPTIONAL ACTIVATOR DEVR_DOSR"/>
    <property type="match status" value="1"/>
</dbReference>
<dbReference type="SUPFAM" id="SSF55785">
    <property type="entry name" value="PYP-like sensor domain (PAS domain)"/>
    <property type="match status" value="1"/>
</dbReference>
<feature type="domain" description="HTH luxR-type" evidence="4">
    <location>
        <begin position="215"/>
        <end position="280"/>
    </location>
</feature>
<dbReference type="InterPro" id="IPR036388">
    <property type="entry name" value="WH-like_DNA-bd_sf"/>
</dbReference>
<gene>
    <name evidence="6" type="ORF">GXP67_06185</name>
</gene>
<evidence type="ECO:0000256" key="1">
    <source>
        <dbReference type="ARBA" id="ARBA00023015"/>
    </source>
</evidence>
<reference evidence="6 7" key="1">
    <citation type="submission" date="2020-01" db="EMBL/GenBank/DDBJ databases">
        <authorList>
            <person name="Kim M.K."/>
        </authorList>
    </citation>
    <scope>NUCLEOTIDE SEQUENCE [LARGE SCALE GENOMIC DNA]</scope>
    <source>
        <strain evidence="6 7">172606-1</strain>
    </source>
</reference>
<dbReference type="InterPro" id="IPR013655">
    <property type="entry name" value="PAS_fold_3"/>
</dbReference>
<keyword evidence="2" id="KW-0238">DNA-binding</keyword>